<dbReference type="PANTHER" id="PTHR22761">
    <property type="entry name" value="CHARGED MULTIVESICULAR BODY PROTEIN"/>
    <property type="match status" value="1"/>
</dbReference>
<evidence type="ECO:0000256" key="1">
    <source>
        <dbReference type="SAM" id="MobiDB-lite"/>
    </source>
</evidence>
<organism evidence="2 3">
    <name type="scientific">Diplodia intermedia</name>
    <dbReference type="NCBI Taxonomy" id="856260"/>
    <lineage>
        <taxon>Eukaryota</taxon>
        <taxon>Fungi</taxon>
        <taxon>Dikarya</taxon>
        <taxon>Ascomycota</taxon>
        <taxon>Pezizomycotina</taxon>
        <taxon>Dothideomycetes</taxon>
        <taxon>Dothideomycetes incertae sedis</taxon>
        <taxon>Botryosphaeriales</taxon>
        <taxon>Botryosphaeriaceae</taxon>
        <taxon>Diplodia</taxon>
    </lineage>
</organism>
<evidence type="ECO:0000313" key="2">
    <source>
        <dbReference type="EMBL" id="KAL1643752.1"/>
    </source>
</evidence>
<comment type="caution">
    <text evidence="2">The sequence shown here is derived from an EMBL/GenBank/DDBJ whole genome shotgun (WGS) entry which is preliminary data.</text>
</comment>
<feature type="region of interest" description="Disordered" evidence="1">
    <location>
        <begin position="430"/>
        <end position="513"/>
    </location>
</feature>
<dbReference type="EMBL" id="JAKEKT020000026">
    <property type="protein sequence ID" value="KAL1643752.1"/>
    <property type="molecule type" value="Genomic_DNA"/>
</dbReference>
<dbReference type="PANTHER" id="PTHR22761:SF18">
    <property type="entry name" value="SORTING PROTEIN SNF7 FAMILY PROTEIN, PUTATIVE (AFU_ORTHOLOGUE AFUA_2G16692)-RELATED"/>
    <property type="match status" value="1"/>
</dbReference>
<protein>
    <recommendedName>
        <fullName evidence="4">Snf7 family protein</fullName>
    </recommendedName>
</protein>
<sequence length="513" mass="55305">MPELLDFILAHEDAFKSRGRLASLYSDFRIQQATNPDGYNANISAWRQALIHATRAGLVPSQTGANSLLSLGTGEALLRELTSKDFGRPLALAAVHDAATKKEMIPLKDFLAAKTSIYSRSWSLNPLSVLSWGLQQLGVLGGTTSQDRLAVGEFVVMANLEAASSAVVAQASNHTSVVDRIYSLDSFRSAFAHALSPSHEFTPTDISVLLTHLSRDKAALSYDPVSQTVKLAPANATATAPEPITQQDITIAHLRGLIASLNAQIPALTERIAACDATARAAATAATKTPAARTTALAALRSRKLAEQGLRRRADTLAQLEAVYARIEAAADNVEVVRAMRAGAGVLRGLHDRVGGAEGVEGVVEALREEMAKADEVGDAVNDVGREGAGGAVVDEDEVDEEFAALERAERERVEREEAEKTAARLREVERLEEERKRAEKAREEAEAEEEKRSAEEEAKEQQVRPAQEVKEEAEVLETSQELGRMSLDEDRPTESSGEQDGEAGHRKLVPAE</sequence>
<reference evidence="2 3" key="1">
    <citation type="journal article" date="2023" name="Plant Dis.">
        <title>First Report of Diplodia intermedia Causing Canker and Dieback Diseases on Apple Trees in Canada.</title>
        <authorList>
            <person name="Ellouze W."/>
            <person name="Ilyukhin E."/>
            <person name="Sulman M."/>
            <person name="Ali S."/>
        </authorList>
    </citation>
    <scope>NUCLEOTIDE SEQUENCE [LARGE SCALE GENOMIC DNA]</scope>
    <source>
        <strain evidence="2 3">M45-28</strain>
    </source>
</reference>
<dbReference type="Pfam" id="PF03357">
    <property type="entry name" value="Snf7"/>
    <property type="match status" value="1"/>
</dbReference>
<proteinExistence type="predicted"/>
<name>A0ABR3TTJ8_9PEZI</name>
<evidence type="ECO:0000313" key="3">
    <source>
        <dbReference type="Proteomes" id="UP001521184"/>
    </source>
</evidence>
<dbReference type="InterPro" id="IPR005024">
    <property type="entry name" value="Snf7_fam"/>
</dbReference>
<dbReference type="Proteomes" id="UP001521184">
    <property type="component" value="Unassembled WGS sequence"/>
</dbReference>
<accession>A0ABR3TTJ8</accession>
<dbReference type="Gene3D" id="6.10.140.1230">
    <property type="match status" value="1"/>
</dbReference>
<gene>
    <name evidence="2" type="ORF">SLS58_004768</name>
</gene>
<feature type="compositionally biased region" description="Basic and acidic residues" evidence="1">
    <location>
        <begin position="430"/>
        <end position="474"/>
    </location>
</feature>
<keyword evidence="3" id="KW-1185">Reference proteome</keyword>
<evidence type="ECO:0008006" key="4">
    <source>
        <dbReference type="Google" id="ProtNLM"/>
    </source>
</evidence>